<evidence type="ECO:0000313" key="2">
    <source>
        <dbReference type="Proteomes" id="UP000253517"/>
    </source>
</evidence>
<name>A0A369A3M4_9FLAO</name>
<dbReference type="PANTHER" id="PTHR30605">
    <property type="entry name" value="ANHYDRO-N-ACETYLMURAMIC ACID KINASE"/>
    <property type="match status" value="1"/>
</dbReference>
<gene>
    <name evidence="1" type="ORF">DES35_102216</name>
</gene>
<dbReference type="SUPFAM" id="SSF53067">
    <property type="entry name" value="Actin-like ATPase domain"/>
    <property type="match status" value="1"/>
</dbReference>
<dbReference type="Pfam" id="PF03702">
    <property type="entry name" value="AnmK"/>
    <property type="match status" value="1"/>
</dbReference>
<evidence type="ECO:0000313" key="1">
    <source>
        <dbReference type="EMBL" id="RCX03761.1"/>
    </source>
</evidence>
<dbReference type="Proteomes" id="UP000253517">
    <property type="component" value="Unassembled WGS sequence"/>
</dbReference>
<organism evidence="1 2">
    <name type="scientific">Schleiferia thermophila</name>
    <dbReference type="NCBI Taxonomy" id="884107"/>
    <lineage>
        <taxon>Bacteria</taxon>
        <taxon>Pseudomonadati</taxon>
        <taxon>Bacteroidota</taxon>
        <taxon>Flavobacteriia</taxon>
        <taxon>Flavobacteriales</taxon>
        <taxon>Schleiferiaceae</taxon>
        <taxon>Schleiferia</taxon>
    </lineage>
</organism>
<proteinExistence type="predicted"/>
<dbReference type="InterPro" id="IPR005338">
    <property type="entry name" value="Anhydro_N_Ac-Mur_kinase"/>
</dbReference>
<keyword evidence="1" id="KW-0808">Transferase</keyword>
<dbReference type="GO" id="GO:0009254">
    <property type="term" value="P:peptidoglycan turnover"/>
    <property type="evidence" value="ECO:0007669"/>
    <property type="project" value="InterPro"/>
</dbReference>
<dbReference type="PANTHER" id="PTHR30605:SF0">
    <property type="entry name" value="ANHYDRO-N-ACETYLMURAMIC ACID KINASE"/>
    <property type="match status" value="1"/>
</dbReference>
<dbReference type="RefSeq" id="WP_114366123.1">
    <property type="nucleotide sequence ID" value="NZ_BHZF01000002.1"/>
</dbReference>
<keyword evidence="1" id="KW-0418">Kinase</keyword>
<dbReference type="GO" id="GO:0016773">
    <property type="term" value="F:phosphotransferase activity, alcohol group as acceptor"/>
    <property type="evidence" value="ECO:0007669"/>
    <property type="project" value="InterPro"/>
</dbReference>
<dbReference type="AlphaFoldDB" id="A0A369A3M4"/>
<dbReference type="InterPro" id="IPR043129">
    <property type="entry name" value="ATPase_NBD"/>
</dbReference>
<accession>A0A369A3M4</accession>
<dbReference type="EMBL" id="QPJS01000002">
    <property type="protein sequence ID" value="RCX03761.1"/>
    <property type="molecule type" value="Genomic_DNA"/>
</dbReference>
<protein>
    <submittedName>
        <fullName evidence="1">Anhydro-N-acetylmuramic acid kinase</fullName>
    </submittedName>
</protein>
<sequence>MLVLGVMSGTSLDGIDLALCHFSGFGPINYEILYAETIEYDREWREELSNLYMRDGSYLCSMNIHYARLIALQIQNFLSKKEVIEILKSRNTQNSDLLISSHGHTVFHEPDTGLTLQIGHGAVIMAMTKCHVICDFRSQDVALGGQGAPLVPIGDELLFGEYDACLNIGGFANVSLKIDGKRRAWDICPANIVLNRWAARLGDTMDRDGKYSQTGRLIREILDQWEHLEYYQKKGPKSLGREWVESIFLENVYESVFNPRDLLHTAVEHIARRIAADLPSSGRVLVTGGGAYHPGIINRLKQLTSAEIILPDKWLIDFKEALVFGLMGYLGWHNKINVLSSVTGAEKDHCSGVIFKNQNF</sequence>
<comment type="caution">
    <text evidence="1">The sequence shown here is derived from an EMBL/GenBank/DDBJ whole genome shotgun (WGS) entry which is preliminary data.</text>
</comment>
<reference evidence="1 2" key="1">
    <citation type="submission" date="2018-07" db="EMBL/GenBank/DDBJ databases">
        <title>Genomic Encyclopedia of Type Strains, Phase IV (KMG-IV): sequencing the most valuable type-strain genomes for metagenomic binning, comparative biology and taxonomic classification.</title>
        <authorList>
            <person name="Goeker M."/>
        </authorList>
    </citation>
    <scope>NUCLEOTIDE SEQUENCE [LARGE SCALE GENOMIC DNA]</scope>
    <source>
        <strain evidence="1 2">DSM 21410</strain>
    </source>
</reference>
<dbReference type="GO" id="GO:0006040">
    <property type="term" value="P:amino sugar metabolic process"/>
    <property type="evidence" value="ECO:0007669"/>
    <property type="project" value="InterPro"/>
</dbReference>
<dbReference type="GO" id="GO:0016301">
    <property type="term" value="F:kinase activity"/>
    <property type="evidence" value="ECO:0007669"/>
    <property type="project" value="UniProtKB-KW"/>
</dbReference>
<keyword evidence="2" id="KW-1185">Reference proteome</keyword>
<dbReference type="Gene3D" id="3.30.420.40">
    <property type="match status" value="2"/>
</dbReference>
<dbReference type="GO" id="GO:0005524">
    <property type="term" value="F:ATP binding"/>
    <property type="evidence" value="ECO:0007669"/>
    <property type="project" value="InterPro"/>
</dbReference>